<proteinExistence type="predicted"/>
<accession>A0A7R7IFC0</accession>
<dbReference type="Pfam" id="PF07730">
    <property type="entry name" value="HisKA_3"/>
    <property type="match status" value="1"/>
</dbReference>
<dbReference type="PANTHER" id="PTHR24421:SF55">
    <property type="entry name" value="SENSOR HISTIDINE KINASE YDFH"/>
    <property type="match status" value="1"/>
</dbReference>
<dbReference type="InterPro" id="IPR003594">
    <property type="entry name" value="HATPase_dom"/>
</dbReference>
<dbReference type="GO" id="GO:0016020">
    <property type="term" value="C:membrane"/>
    <property type="evidence" value="ECO:0007669"/>
    <property type="project" value="InterPro"/>
</dbReference>
<organism evidence="7 8">
    <name type="scientific">Anaeromicropila herbilytica</name>
    <dbReference type="NCBI Taxonomy" id="2785025"/>
    <lineage>
        <taxon>Bacteria</taxon>
        <taxon>Bacillati</taxon>
        <taxon>Bacillota</taxon>
        <taxon>Clostridia</taxon>
        <taxon>Lachnospirales</taxon>
        <taxon>Lachnospiraceae</taxon>
        <taxon>Anaeromicropila</taxon>
    </lineage>
</organism>
<dbReference type="InterPro" id="IPR050482">
    <property type="entry name" value="Sensor_HK_TwoCompSys"/>
</dbReference>
<keyword evidence="8" id="KW-1185">Reference proteome</keyword>
<evidence type="ECO:0000256" key="1">
    <source>
        <dbReference type="ARBA" id="ARBA00000085"/>
    </source>
</evidence>
<dbReference type="Gene3D" id="1.20.5.1930">
    <property type="match status" value="1"/>
</dbReference>
<dbReference type="EC" id="2.7.13.3" evidence="2"/>
<comment type="catalytic activity">
    <reaction evidence="1">
        <text>ATP + protein L-histidine = ADP + protein N-phospho-L-histidine.</text>
        <dbReference type="EC" id="2.7.13.3"/>
    </reaction>
</comment>
<feature type="domain" description="Histidine kinase" evidence="6">
    <location>
        <begin position="164"/>
        <end position="357"/>
    </location>
</feature>
<dbReference type="PROSITE" id="PS50109">
    <property type="entry name" value="HIS_KIN"/>
    <property type="match status" value="1"/>
</dbReference>
<evidence type="ECO:0000259" key="6">
    <source>
        <dbReference type="PROSITE" id="PS50109"/>
    </source>
</evidence>
<dbReference type="Pfam" id="PF02518">
    <property type="entry name" value="HATPase_c"/>
    <property type="match status" value="1"/>
</dbReference>
<evidence type="ECO:0000256" key="2">
    <source>
        <dbReference type="ARBA" id="ARBA00012438"/>
    </source>
</evidence>
<evidence type="ECO:0000256" key="5">
    <source>
        <dbReference type="ARBA" id="ARBA00023012"/>
    </source>
</evidence>
<dbReference type="CDD" id="cd16917">
    <property type="entry name" value="HATPase_UhpB-NarQ-NarX-like"/>
    <property type="match status" value="1"/>
</dbReference>
<dbReference type="EMBL" id="AP024169">
    <property type="protein sequence ID" value="BCN33019.1"/>
    <property type="molecule type" value="Genomic_DNA"/>
</dbReference>
<protein>
    <recommendedName>
        <fullName evidence="2">histidine kinase</fullName>
        <ecNumber evidence="2">2.7.13.3</ecNumber>
    </recommendedName>
</protein>
<dbReference type="InterPro" id="IPR005467">
    <property type="entry name" value="His_kinase_dom"/>
</dbReference>
<reference evidence="7 8" key="1">
    <citation type="submission" date="2020-11" db="EMBL/GenBank/DDBJ databases">
        <title>Draft genome sequencing of a Lachnospiraceae strain isolated from anoxic soil subjected to BSD treatment.</title>
        <authorList>
            <person name="Uek A."/>
            <person name="Tonouchi A."/>
        </authorList>
    </citation>
    <scope>NUCLEOTIDE SEQUENCE [LARGE SCALE GENOMIC DNA]</scope>
    <source>
        <strain evidence="7 8">TB5</strain>
    </source>
</reference>
<keyword evidence="3" id="KW-0808">Transferase</keyword>
<evidence type="ECO:0000313" key="7">
    <source>
        <dbReference type="EMBL" id="BCN33019.1"/>
    </source>
</evidence>
<evidence type="ECO:0000313" key="8">
    <source>
        <dbReference type="Proteomes" id="UP000595897"/>
    </source>
</evidence>
<evidence type="ECO:0000256" key="3">
    <source>
        <dbReference type="ARBA" id="ARBA00022679"/>
    </source>
</evidence>
<keyword evidence="4" id="KW-0418">Kinase</keyword>
<dbReference type="InterPro" id="IPR036890">
    <property type="entry name" value="HATPase_C_sf"/>
</dbReference>
<dbReference type="SMART" id="SM00387">
    <property type="entry name" value="HATPase_c"/>
    <property type="match status" value="1"/>
</dbReference>
<dbReference type="InterPro" id="IPR011712">
    <property type="entry name" value="Sig_transdc_His_kin_sub3_dim/P"/>
</dbReference>
<name>A0A7R7IFC0_9FIRM</name>
<dbReference type="SUPFAM" id="SSF55874">
    <property type="entry name" value="ATPase domain of HSP90 chaperone/DNA topoisomerase II/histidine kinase"/>
    <property type="match status" value="1"/>
</dbReference>
<dbReference type="KEGG" id="ahb:bsdtb5_43140"/>
<keyword evidence="5" id="KW-0902">Two-component regulatory system</keyword>
<gene>
    <name evidence="7" type="ORF">bsdtb5_43140</name>
</gene>
<dbReference type="Gene3D" id="3.30.565.10">
    <property type="entry name" value="Histidine kinase-like ATPase, C-terminal domain"/>
    <property type="match status" value="1"/>
</dbReference>
<dbReference type="Proteomes" id="UP000595897">
    <property type="component" value="Chromosome"/>
</dbReference>
<dbReference type="RefSeq" id="WP_271714012.1">
    <property type="nucleotide sequence ID" value="NZ_AP024169.1"/>
</dbReference>
<sequence>MKTSLKEFEKENSTDKILTYLSQIQKDYEELKGELANKKKETLVSIDILKKKEESLTNSIDPELKLFSPNASKLFDDQVEVHQNVICLENEMNIFEEKENNIDERLLHINEVINWCKIKGGCNSDYLFDSLGFTESVDYENFRLKLLQTQEVERNRIARDLHDTTVQNLTNIVHKTELCSKLVDIDTIRTKLELQTMISTIRTTIKDMRSIIYNLMPMSLEDLGLQISIDQLAGQIMQNNNIKVKLNVQDANIKIPSIVNLTLFRIIQESCNNIIKHARANEISIQLNYNNNNINLQVQDDGVGFELKNSVLSGNSITSNFGLSIMRERVYLLSGHINIESKRNCGTTITVKVPINNYMEE</sequence>
<dbReference type="AlphaFoldDB" id="A0A7R7IFC0"/>
<dbReference type="GO" id="GO:0000155">
    <property type="term" value="F:phosphorelay sensor kinase activity"/>
    <property type="evidence" value="ECO:0007669"/>
    <property type="project" value="InterPro"/>
</dbReference>
<evidence type="ECO:0000256" key="4">
    <source>
        <dbReference type="ARBA" id="ARBA00022777"/>
    </source>
</evidence>
<dbReference type="GO" id="GO:0046983">
    <property type="term" value="F:protein dimerization activity"/>
    <property type="evidence" value="ECO:0007669"/>
    <property type="project" value="InterPro"/>
</dbReference>
<dbReference type="PANTHER" id="PTHR24421">
    <property type="entry name" value="NITRATE/NITRITE SENSOR PROTEIN NARX-RELATED"/>
    <property type="match status" value="1"/>
</dbReference>